<evidence type="ECO:0000256" key="9">
    <source>
        <dbReference type="ARBA" id="ARBA00023136"/>
    </source>
</evidence>
<keyword evidence="2" id="KW-0600">Photoreceptor protein</keyword>
<dbReference type="Ensembl" id="ENSXCOT00000028226.1">
    <property type="protein sequence ID" value="ENSXCOP00000027890.1"/>
    <property type="gene ID" value="ENSXCOG00000020799.1"/>
</dbReference>
<dbReference type="PROSITE" id="PS50262">
    <property type="entry name" value="G_PROTEIN_RECEP_F1_2"/>
    <property type="match status" value="1"/>
</dbReference>
<dbReference type="Proteomes" id="UP000261380">
    <property type="component" value="Unplaced"/>
</dbReference>
<keyword evidence="8" id="KW-0297">G-protein coupled receptor</keyword>
<keyword evidence="10" id="KW-0675">Receptor</keyword>
<dbReference type="InterPro" id="IPR050125">
    <property type="entry name" value="GPCR_opsins"/>
</dbReference>
<evidence type="ECO:0000256" key="10">
    <source>
        <dbReference type="ARBA" id="ARBA00023170"/>
    </source>
</evidence>
<organism evidence="14 15">
    <name type="scientific">Xiphophorus couchianus</name>
    <name type="common">Monterrey platyfish</name>
    <dbReference type="NCBI Taxonomy" id="32473"/>
    <lineage>
        <taxon>Eukaryota</taxon>
        <taxon>Metazoa</taxon>
        <taxon>Chordata</taxon>
        <taxon>Craniata</taxon>
        <taxon>Vertebrata</taxon>
        <taxon>Euteleostomi</taxon>
        <taxon>Actinopterygii</taxon>
        <taxon>Neopterygii</taxon>
        <taxon>Teleostei</taxon>
        <taxon>Neoteleostei</taxon>
        <taxon>Acanthomorphata</taxon>
        <taxon>Ovalentaria</taxon>
        <taxon>Atherinomorphae</taxon>
        <taxon>Cyprinodontiformes</taxon>
        <taxon>Poeciliidae</taxon>
        <taxon>Poeciliinae</taxon>
        <taxon>Xiphophorus</taxon>
    </lineage>
</organism>
<evidence type="ECO:0000313" key="14">
    <source>
        <dbReference type="Ensembl" id="ENSXCOP00000027890.1"/>
    </source>
</evidence>
<evidence type="ECO:0000256" key="11">
    <source>
        <dbReference type="ARBA" id="ARBA00023224"/>
    </source>
</evidence>
<keyword evidence="15" id="KW-1185">Reference proteome</keyword>
<dbReference type="PRINTS" id="PR00237">
    <property type="entry name" value="GPCRRHODOPSN"/>
</dbReference>
<comment type="subcellular location">
    <subcellularLocation>
        <location evidence="1">Membrane</location>
        <topology evidence="1">Multi-pass membrane protein</topology>
    </subcellularLocation>
</comment>
<evidence type="ECO:0000256" key="4">
    <source>
        <dbReference type="ARBA" id="ARBA00022692"/>
    </source>
</evidence>
<reference evidence="14" key="2">
    <citation type="submission" date="2025-09" db="UniProtKB">
        <authorList>
            <consortium name="Ensembl"/>
        </authorList>
    </citation>
    <scope>IDENTIFICATION</scope>
</reference>
<evidence type="ECO:0000256" key="7">
    <source>
        <dbReference type="ARBA" id="ARBA00022991"/>
    </source>
</evidence>
<keyword evidence="9 12" id="KW-0472">Membrane</keyword>
<feature type="transmembrane region" description="Helical" evidence="12">
    <location>
        <begin position="208"/>
        <end position="232"/>
    </location>
</feature>
<keyword evidence="7" id="KW-0157">Chromophore</keyword>
<dbReference type="Pfam" id="PF00001">
    <property type="entry name" value="7tm_1"/>
    <property type="match status" value="2"/>
</dbReference>
<reference evidence="14" key="1">
    <citation type="submission" date="2025-08" db="UniProtKB">
        <authorList>
            <consortium name="Ensembl"/>
        </authorList>
    </citation>
    <scope>IDENTIFICATION</scope>
</reference>
<dbReference type="InterPro" id="IPR000276">
    <property type="entry name" value="GPCR_Rhodpsn"/>
</dbReference>
<evidence type="ECO:0000313" key="15">
    <source>
        <dbReference type="Proteomes" id="UP000261380"/>
    </source>
</evidence>
<dbReference type="InterPro" id="IPR017452">
    <property type="entry name" value="GPCR_Rhodpsn_7TM"/>
</dbReference>
<evidence type="ECO:0000256" key="6">
    <source>
        <dbReference type="ARBA" id="ARBA00022989"/>
    </source>
</evidence>
<proteinExistence type="predicted"/>
<evidence type="ECO:0000256" key="2">
    <source>
        <dbReference type="ARBA" id="ARBA00022543"/>
    </source>
</evidence>
<dbReference type="GO" id="GO:0007602">
    <property type="term" value="P:phototransduction"/>
    <property type="evidence" value="ECO:0007669"/>
    <property type="project" value="UniProtKB-KW"/>
</dbReference>
<evidence type="ECO:0000256" key="8">
    <source>
        <dbReference type="ARBA" id="ARBA00023040"/>
    </source>
</evidence>
<keyword evidence="6 12" id="KW-1133">Transmembrane helix</keyword>
<dbReference type="GeneTree" id="ENSGT01150000286935"/>
<evidence type="ECO:0000259" key="13">
    <source>
        <dbReference type="PROSITE" id="PS50262"/>
    </source>
</evidence>
<dbReference type="AlphaFoldDB" id="A0A3B5N1Y0"/>
<feature type="domain" description="G-protein coupled receptors family 1 profile" evidence="13">
    <location>
        <begin position="48"/>
        <end position="261"/>
    </location>
</feature>
<evidence type="ECO:0000256" key="12">
    <source>
        <dbReference type="SAM" id="Phobius"/>
    </source>
</evidence>
<dbReference type="Gene3D" id="1.20.1070.10">
    <property type="entry name" value="Rhodopsin 7-helix transmembrane proteins"/>
    <property type="match status" value="2"/>
</dbReference>
<dbReference type="PANTHER" id="PTHR24240">
    <property type="entry name" value="OPSIN"/>
    <property type="match status" value="1"/>
</dbReference>
<dbReference type="PROSITE" id="PS00238">
    <property type="entry name" value="OPSIN"/>
    <property type="match status" value="1"/>
</dbReference>
<sequence>CIINSAAVEIISLTSTPTVTDTLVIFPTVGYGILSFLTFINTEFSVFNNGLVIAVMLRNTSLLQPMNILILSLAVSDLMIALCGSLVATITNYQGSYFIGHATCVFQGFSVNYFGKDGTLNGKKKASKISRYNVVCHPKAALRLSMRRSVQGLLFVWVFCLFWAVALLLSWSSYSLEGVQTLKCPFHQLNRRLELPGGRSRKSENDHAITMVLAMITAFFVCWLPYAVVVVVNPELRVPPLIATLPMYFAKTSPVYNPIIYFFSNKQHICVCVCVCVYIHQFRECALEVLSCWRYVPRGAAGVSIPLSSLNRGSCLSSRSRSASTRSKVLPL</sequence>
<keyword evidence="11" id="KW-0807">Transducer</keyword>
<evidence type="ECO:0000256" key="3">
    <source>
        <dbReference type="ARBA" id="ARBA00022606"/>
    </source>
</evidence>
<keyword evidence="4 12" id="KW-0812">Transmembrane</keyword>
<dbReference type="GO" id="GO:0004930">
    <property type="term" value="F:G protein-coupled receptor activity"/>
    <property type="evidence" value="ECO:0007669"/>
    <property type="project" value="UniProtKB-KW"/>
</dbReference>
<dbReference type="SUPFAM" id="SSF81321">
    <property type="entry name" value="Family A G protein-coupled receptor-like"/>
    <property type="match status" value="1"/>
</dbReference>
<keyword evidence="5" id="KW-0681">Retinal protein</keyword>
<feature type="transmembrane region" description="Helical" evidence="12">
    <location>
        <begin position="152"/>
        <end position="171"/>
    </location>
</feature>
<evidence type="ECO:0000256" key="5">
    <source>
        <dbReference type="ARBA" id="ARBA00022925"/>
    </source>
</evidence>
<evidence type="ECO:0000256" key="1">
    <source>
        <dbReference type="ARBA" id="ARBA00004141"/>
    </source>
</evidence>
<dbReference type="GO" id="GO:0009881">
    <property type="term" value="F:photoreceptor activity"/>
    <property type="evidence" value="ECO:0007669"/>
    <property type="project" value="UniProtKB-KW"/>
</dbReference>
<feature type="transmembrane region" description="Helical" evidence="12">
    <location>
        <begin position="33"/>
        <end position="57"/>
    </location>
</feature>
<keyword evidence="3" id="KW-0716">Sensory transduction</keyword>
<accession>A0A3B5N1Y0</accession>
<dbReference type="InterPro" id="IPR027430">
    <property type="entry name" value="Retinal_BS"/>
</dbReference>
<feature type="transmembrane region" description="Helical" evidence="12">
    <location>
        <begin position="69"/>
        <end position="90"/>
    </location>
</feature>
<dbReference type="GO" id="GO:0016020">
    <property type="term" value="C:membrane"/>
    <property type="evidence" value="ECO:0007669"/>
    <property type="project" value="UniProtKB-SubCell"/>
</dbReference>
<name>A0A3B5N1Y0_9TELE</name>
<protein>
    <recommendedName>
        <fullName evidence="13">G-protein coupled receptors family 1 profile domain-containing protein</fullName>
    </recommendedName>
</protein>